<keyword evidence="5" id="KW-1185">Reference proteome</keyword>
<evidence type="ECO:0000256" key="1">
    <source>
        <dbReference type="SAM" id="Phobius"/>
    </source>
</evidence>
<reference evidence="4 5" key="1">
    <citation type="submission" date="2017-04" db="EMBL/GenBank/DDBJ databases">
        <title>In vitro and in silico characterization of Lactobacillus paraplantarum D2-1, a starter culture for soymilk fermentation.</title>
        <authorList>
            <person name="Endo A."/>
            <person name="Sasaki F."/>
            <person name="Maeno S."/>
            <person name="Kanesaki Y."/>
            <person name="Kubota E."/>
            <person name="Torres G.A."/>
            <person name="Tomita S."/>
            <person name="Nakagawa J."/>
        </authorList>
    </citation>
    <scope>NUCLEOTIDE SEQUENCE [LARGE SCALE GENOMIC DNA]</scope>
    <source>
        <strain evidence="4 5">D2-1</strain>
    </source>
</reference>
<feature type="transmembrane region" description="Helical" evidence="1">
    <location>
        <begin position="6"/>
        <end position="24"/>
    </location>
</feature>
<dbReference type="EMBL" id="CP032744">
    <property type="protein sequence ID" value="AYJ38942.1"/>
    <property type="molecule type" value="Genomic_DNA"/>
</dbReference>
<proteinExistence type="predicted"/>
<evidence type="ECO:0000313" key="2">
    <source>
        <dbReference type="EMBL" id="AYJ38888.1"/>
    </source>
</evidence>
<accession>A0AAD0X6R0</accession>
<sequence length="176" mass="20013">MEIGSLAEWFSGIVGALVLVYTIYQSKRSKKVRLKITFHNSLTAVEGKKEFEIPVLVTNKSPEKIAEIDKVMLFATMPSQPWKDTTGLIISSHGKMYQNEKYGASLVPGETNQFCMSRDLFLMNLDAYCEQHETDYGMLGFLIVVTERSGKSVKKKIKNFNLQWYLDAEPQNTNES</sequence>
<dbReference type="RefSeq" id="WP_056988250.1">
    <property type="nucleotide sequence ID" value="NZ_BDOR01000004.1"/>
</dbReference>
<keyword evidence="1" id="KW-1133">Transmembrane helix</keyword>
<organism evidence="2 6">
    <name type="scientific">Lactiplantibacillus paraplantarum</name>
    <dbReference type="NCBI Taxonomy" id="60520"/>
    <lineage>
        <taxon>Bacteria</taxon>
        <taxon>Bacillati</taxon>
        <taxon>Bacillota</taxon>
        <taxon>Bacilli</taxon>
        <taxon>Lactobacillales</taxon>
        <taxon>Lactobacillaceae</taxon>
        <taxon>Lactiplantibacillus</taxon>
    </lineage>
</organism>
<keyword evidence="1" id="KW-0472">Membrane</keyword>
<dbReference type="EMBL" id="CP032744">
    <property type="protein sequence ID" value="AYJ38888.1"/>
    <property type="molecule type" value="Genomic_DNA"/>
</dbReference>
<name>A0AAD0X6R0_9LACO</name>
<protein>
    <submittedName>
        <fullName evidence="2">Uncharacterized protein</fullName>
    </submittedName>
</protein>
<reference evidence="2 6" key="2">
    <citation type="submission" date="2018-10" db="EMBL/GenBank/DDBJ databases">
        <title>Genome seuquencing of Lactobacillus species.</title>
        <authorList>
            <person name="Baek C."/>
            <person name="Yi H."/>
        </authorList>
    </citation>
    <scope>NUCLEOTIDE SEQUENCE [LARGE SCALE GENOMIC DNA]</scope>
    <source>
        <strain evidence="2 6">DSM 10667</strain>
    </source>
</reference>
<dbReference type="Proteomes" id="UP000277896">
    <property type="component" value="Chromosome"/>
</dbReference>
<dbReference type="AlphaFoldDB" id="A0AAD0X6R0"/>
<evidence type="ECO:0000313" key="6">
    <source>
        <dbReference type="Proteomes" id="UP000277896"/>
    </source>
</evidence>
<evidence type="ECO:0000313" key="3">
    <source>
        <dbReference type="EMBL" id="AYJ38942.1"/>
    </source>
</evidence>
<evidence type="ECO:0000313" key="4">
    <source>
        <dbReference type="EMBL" id="GBF01687.1"/>
    </source>
</evidence>
<evidence type="ECO:0000313" key="5">
    <source>
        <dbReference type="Proteomes" id="UP000236162"/>
    </source>
</evidence>
<keyword evidence="1" id="KW-0812">Transmembrane</keyword>
<gene>
    <name evidence="2" type="ORF">LP667_08685</name>
    <name evidence="3" type="ORF">LP667_08980</name>
    <name evidence="4" type="ORF">LPPLD21_01219</name>
</gene>
<dbReference type="Proteomes" id="UP000236162">
    <property type="component" value="Unassembled WGS sequence"/>
</dbReference>
<dbReference type="EMBL" id="BDOR01000004">
    <property type="protein sequence ID" value="GBF01687.1"/>
    <property type="molecule type" value="Genomic_DNA"/>
</dbReference>